<protein>
    <submittedName>
        <fullName evidence="1">Uncharacterized protein</fullName>
    </submittedName>
</protein>
<dbReference type="AlphaFoldDB" id="A0A5B8LGN8"/>
<name>A0A5B8LGN8_9SPHN</name>
<dbReference type="Gene3D" id="1.10.3230.20">
    <property type="entry name" value="P22 tail accessory factor (Gp4)"/>
    <property type="match status" value="1"/>
</dbReference>
<keyword evidence="2" id="KW-1185">Reference proteome</keyword>
<gene>
    <name evidence="1" type="ORF">FPZ24_08170</name>
</gene>
<sequence length="156" mass="16879">MSVLPLYGTPPKRDIIQRAYGYCGQASYEFELSPEEEVAALRAMNDQLAPFAGVCGYNMPQEGDGSAMDDSGINRTDVLGVSYFVAQLLAPTIGKQLMGSKPAIAAKDRFLAKYQSIPCMEFGRGTIRGSGNRRWAGWGSPFFPSGVDAAILPQFL</sequence>
<dbReference type="RefSeq" id="WP_146570923.1">
    <property type="nucleotide sequence ID" value="NZ_CP042306.1"/>
</dbReference>
<evidence type="ECO:0000313" key="1">
    <source>
        <dbReference type="EMBL" id="QDZ07458.1"/>
    </source>
</evidence>
<dbReference type="KEGG" id="spai:FPZ24_08170"/>
<dbReference type="InterPro" id="IPR038258">
    <property type="entry name" value="Gp4_sf"/>
</dbReference>
<reference evidence="1 2" key="1">
    <citation type="submission" date="2019-07" db="EMBL/GenBank/DDBJ databases">
        <title>Full genome sequence of Sphingomonas sp. 4R-6-7(HKS19).</title>
        <authorList>
            <person name="Im W.-T."/>
        </authorList>
    </citation>
    <scope>NUCLEOTIDE SEQUENCE [LARGE SCALE GENOMIC DNA]</scope>
    <source>
        <strain evidence="1 2">HKS19</strain>
    </source>
</reference>
<proteinExistence type="predicted"/>
<dbReference type="Proteomes" id="UP000315673">
    <property type="component" value="Chromosome"/>
</dbReference>
<dbReference type="EMBL" id="CP042306">
    <property type="protein sequence ID" value="QDZ07458.1"/>
    <property type="molecule type" value="Genomic_DNA"/>
</dbReference>
<organism evidence="1 2">
    <name type="scientific">Sphingomonas panacisoli</name>
    <dbReference type="NCBI Taxonomy" id="1813879"/>
    <lineage>
        <taxon>Bacteria</taxon>
        <taxon>Pseudomonadati</taxon>
        <taxon>Pseudomonadota</taxon>
        <taxon>Alphaproteobacteria</taxon>
        <taxon>Sphingomonadales</taxon>
        <taxon>Sphingomonadaceae</taxon>
        <taxon>Sphingomonas</taxon>
    </lineage>
</organism>
<evidence type="ECO:0000313" key="2">
    <source>
        <dbReference type="Proteomes" id="UP000315673"/>
    </source>
</evidence>
<accession>A0A5B8LGN8</accession>